<sequence>MGVGAGICSIGRAGGSPGAVSRPMKNPSAPKAIAAVNPPAMARRLVLRLGSRIA</sequence>
<reference evidence="3" key="2">
    <citation type="submission" date="2013-04" db="EMBL/GenBank/DDBJ databases">
        <title>Bisphenol A degrading Sphingobium sp. strain BiD32.</title>
        <authorList>
            <person name="Nielsen J.L."/>
            <person name="Zhou N.A."/>
            <person name="Kjeldal H."/>
        </authorList>
    </citation>
    <scope>NUCLEOTIDE SEQUENCE [LARGE SCALE GENOMIC DNA]</scope>
    <source>
        <strain evidence="3">BiD32</strain>
    </source>
</reference>
<feature type="region of interest" description="Disordered" evidence="1">
    <location>
        <begin position="1"/>
        <end position="31"/>
    </location>
</feature>
<evidence type="ECO:0000313" key="2">
    <source>
        <dbReference type="EMBL" id="CCW17250.1"/>
    </source>
</evidence>
<reference evidence="2 3" key="1">
    <citation type="submission" date="2013-03" db="EMBL/GenBank/DDBJ databases">
        <authorList>
            <person name="Le V."/>
        </authorList>
    </citation>
    <scope>NUCLEOTIDE SEQUENCE [LARGE SCALE GENOMIC DNA]</scope>
    <source>
        <strain evidence="2 3">BiD32</strain>
    </source>
</reference>
<keyword evidence="3" id="KW-1185">Reference proteome</keyword>
<gene>
    <name evidence="2" type="ORF">EBBID32_15890</name>
</gene>
<evidence type="ECO:0000256" key="1">
    <source>
        <dbReference type="SAM" id="MobiDB-lite"/>
    </source>
</evidence>
<dbReference type="EMBL" id="CAVK010000072">
    <property type="protein sequence ID" value="CCW17250.1"/>
    <property type="molecule type" value="Genomic_DNA"/>
</dbReference>
<dbReference type="AlphaFoldDB" id="N1MJ68"/>
<name>N1MJ68_9SPHN</name>
<dbReference type="Proteomes" id="UP000013201">
    <property type="component" value="Unassembled WGS sequence"/>
</dbReference>
<protein>
    <submittedName>
        <fullName evidence="2">Uncharacterized protein</fullName>
    </submittedName>
</protein>
<evidence type="ECO:0000313" key="3">
    <source>
        <dbReference type="Proteomes" id="UP000013201"/>
    </source>
</evidence>
<accession>N1MJ68</accession>
<comment type="caution">
    <text evidence="2">The sequence shown here is derived from an EMBL/GenBank/DDBJ whole genome shotgun (WGS) entry which is preliminary data.</text>
</comment>
<organism evidence="2 3">
    <name type="scientific">Sphingobium indicum BiD32</name>
    <dbReference type="NCBI Taxonomy" id="1301087"/>
    <lineage>
        <taxon>Bacteria</taxon>
        <taxon>Pseudomonadati</taxon>
        <taxon>Pseudomonadota</taxon>
        <taxon>Alphaproteobacteria</taxon>
        <taxon>Sphingomonadales</taxon>
        <taxon>Sphingomonadaceae</taxon>
        <taxon>Sphingobium</taxon>
    </lineage>
</organism>
<proteinExistence type="predicted"/>